<dbReference type="InterPro" id="IPR036412">
    <property type="entry name" value="HAD-like_sf"/>
</dbReference>
<dbReference type="STRING" id="1796616.A4V09_09975"/>
<reference evidence="1" key="1">
    <citation type="submission" date="2017-04" db="EMBL/GenBank/DDBJ databases">
        <title>Complete Genome Sequences of Twelve Strains of a Stable Defined Moderately Diverse Mouse Microbiota 2 (sDMDMm2).</title>
        <authorList>
            <person name="Uchimura Y."/>
            <person name="Wyss M."/>
            <person name="Brugiroux S."/>
            <person name="Limenitakis J.P."/>
            <person name="Stecher B."/>
            <person name="McCoy K.D."/>
            <person name="Macpherson A.J."/>
        </authorList>
    </citation>
    <scope>NUCLEOTIDE SEQUENCE</scope>
    <source>
        <strain evidence="1">YL58</strain>
    </source>
</reference>
<dbReference type="Gene3D" id="3.40.50.1000">
    <property type="entry name" value="HAD superfamily/HAD-like"/>
    <property type="match status" value="1"/>
</dbReference>
<dbReference type="InterPro" id="IPR006379">
    <property type="entry name" value="HAD-SF_hydro_IIB"/>
</dbReference>
<dbReference type="InterPro" id="IPR000150">
    <property type="entry name" value="Cof"/>
</dbReference>
<proteinExistence type="predicted"/>
<sequence>MLKLIASDLDGTLLQGTREISKEAVGMIKKLSEMGILFVAASGRQYPNLRRLFEPVKDDIAYICENGALVVYQGRVLHKDVFDRTLGDEILENILKKESAEALVSGESTCYVQPKQESFYDHIANFVKNDVTLMDDIFRIEEPYLKISVYEEAGVEEIYPYWKEKFGERATVVTSGFAWLDMMPKGADKGNAMEILQRSLHIRPEECAAFGDNYNDLEMLARVKYSYAAGDAKETVKRACRAETKRVETVLNNIIIKGGYAE</sequence>
<dbReference type="PANTHER" id="PTHR10000:SF53">
    <property type="entry name" value="5-AMINO-6-(5-PHOSPHO-D-RIBITYLAMINO)URACIL PHOSPHATASE YBJI-RELATED"/>
    <property type="match status" value="1"/>
</dbReference>
<dbReference type="AlphaFoldDB" id="A0A1C7IAX3"/>
<gene>
    <name evidence="1" type="ORF">A4V09_09975</name>
</gene>
<dbReference type="NCBIfam" id="TIGR00099">
    <property type="entry name" value="Cof-subfamily"/>
    <property type="match status" value="1"/>
</dbReference>
<dbReference type="InterPro" id="IPR023214">
    <property type="entry name" value="HAD_sf"/>
</dbReference>
<dbReference type="NCBIfam" id="TIGR01484">
    <property type="entry name" value="HAD-SF-IIB"/>
    <property type="match status" value="1"/>
</dbReference>
<accession>A0A1C7IAX3</accession>
<dbReference type="RefSeq" id="WP_065542240.1">
    <property type="nucleotide sequence ID" value="NZ_CP015405.2"/>
</dbReference>
<dbReference type="GO" id="GO:0005829">
    <property type="term" value="C:cytosol"/>
    <property type="evidence" value="ECO:0007669"/>
    <property type="project" value="TreeGrafter"/>
</dbReference>
<dbReference type="EMBL" id="CP015405">
    <property type="protein sequence ID" value="ANU76064.1"/>
    <property type="molecule type" value="Genomic_DNA"/>
</dbReference>
<dbReference type="PANTHER" id="PTHR10000">
    <property type="entry name" value="PHOSPHOSERINE PHOSPHATASE"/>
    <property type="match status" value="1"/>
</dbReference>
<dbReference type="Proteomes" id="UP000092574">
    <property type="component" value="Chromosome"/>
</dbReference>
<evidence type="ECO:0000313" key="1">
    <source>
        <dbReference type="EMBL" id="ANU76064.1"/>
    </source>
</evidence>
<dbReference type="GO" id="GO:0016791">
    <property type="term" value="F:phosphatase activity"/>
    <property type="evidence" value="ECO:0007669"/>
    <property type="project" value="TreeGrafter"/>
</dbReference>
<dbReference type="Gene3D" id="3.30.1240.10">
    <property type="match status" value="1"/>
</dbReference>
<name>A0A1C7IAX3_9FIRM</name>
<organism evidence="1 2">
    <name type="scientific">Blautia pseudococcoides</name>
    <dbReference type="NCBI Taxonomy" id="1796616"/>
    <lineage>
        <taxon>Bacteria</taxon>
        <taxon>Bacillati</taxon>
        <taxon>Bacillota</taxon>
        <taxon>Clostridia</taxon>
        <taxon>Lachnospirales</taxon>
        <taxon>Lachnospiraceae</taxon>
        <taxon>Blautia</taxon>
    </lineage>
</organism>
<dbReference type="KEGG" id="byl:A4V09_09975"/>
<dbReference type="Pfam" id="PF08282">
    <property type="entry name" value="Hydrolase_3"/>
    <property type="match status" value="1"/>
</dbReference>
<dbReference type="SFLD" id="SFLDG01140">
    <property type="entry name" value="C2.B:_Phosphomannomutase_and_P"/>
    <property type="match status" value="1"/>
</dbReference>
<protein>
    <submittedName>
        <fullName evidence="1">Haloacid dehalogenase</fullName>
    </submittedName>
</protein>
<dbReference type="GO" id="GO:0000287">
    <property type="term" value="F:magnesium ion binding"/>
    <property type="evidence" value="ECO:0007669"/>
    <property type="project" value="TreeGrafter"/>
</dbReference>
<dbReference type="OrthoDB" id="9814970at2"/>
<dbReference type="SUPFAM" id="SSF56784">
    <property type="entry name" value="HAD-like"/>
    <property type="match status" value="1"/>
</dbReference>
<evidence type="ECO:0000313" key="2">
    <source>
        <dbReference type="Proteomes" id="UP000092574"/>
    </source>
</evidence>
<dbReference type="SFLD" id="SFLDS00003">
    <property type="entry name" value="Haloacid_Dehalogenase"/>
    <property type="match status" value="1"/>
</dbReference>
<keyword evidence="2" id="KW-1185">Reference proteome</keyword>